<dbReference type="KEGG" id="lbc:LACBIDRAFT_300345"/>
<accession>B0DGJ4</accession>
<dbReference type="GeneID" id="6078623"/>
<dbReference type="Proteomes" id="UP000001194">
    <property type="component" value="Unassembled WGS sequence"/>
</dbReference>
<dbReference type="EMBL" id="DS547109">
    <property type="protein sequence ID" value="EDR06164.1"/>
    <property type="molecule type" value="Genomic_DNA"/>
</dbReference>
<dbReference type="AlphaFoldDB" id="B0DGJ4"/>
<keyword evidence="3" id="KW-1185">Reference proteome</keyword>
<evidence type="ECO:0000313" key="2">
    <source>
        <dbReference type="EMBL" id="EDR06164.1"/>
    </source>
</evidence>
<evidence type="ECO:0000313" key="3">
    <source>
        <dbReference type="Proteomes" id="UP000001194"/>
    </source>
</evidence>
<protein>
    <submittedName>
        <fullName evidence="2">Predicted protein</fullName>
    </submittedName>
</protein>
<name>B0DGJ4_LACBS</name>
<dbReference type="HOGENOM" id="CLU_2722649_0_0_1"/>
<dbReference type="InParanoid" id="B0DGJ4"/>
<evidence type="ECO:0000256" key="1">
    <source>
        <dbReference type="SAM" id="MobiDB-lite"/>
    </source>
</evidence>
<organism evidence="3">
    <name type="scientific">Laccaria bicolor (strain S238N-H82 / ATCC MYA-4686)</name>
    <name type="common">Bicoloured deceiver</name>
    <name type="synonym">Laccaria laccata var. bicolor</name>
    <dbReference type="NCBI Taxonomy" id="486041"/>
    <lineage>
        <taxon>Eukaryota</taxon>
        <taxon>Fungi</taxon>
        <taxon>Dikarya</taxon>
        <taxon>Basidiomycota</taxon>
        <taxon>Agaricomycotina</taxon>
        <taxon>Agaricomycetes</taxon>
        <taxon>Agaricomycetidae</taxon>
        <taxon>Agaricales</taxon>
        <taxon>Agaricineae</taxon>
        <taxon>Hydnangiaceae</taxon>
        <taxon>Laccaria</taxon>
    </lineage>
</organism>
<gene>
    <name evidence="2" type="ORF">LACBIDRAFT_300345</name>
</gene>
<proteinExistence type="predicted"/>
<reference evidence="2 3" key="1">
    <citation type="journal article" date="2008" name="Nature">
        <title>The genome of Laccaria bicolor provides insights into mycorrhizal symbiosis.</title>
        <authorList>
            <person name="Martin F."/>
            <person name="Aerts A."/>
            <person name="Ahren D."/>
            <person name="Brun A."/>
            <person name="Danchin E.G.J."/>
            <person name="Duchaussoy F."/>
            <person name="Gibon J."/>
            <person name="Kohler A."/>
            <person name="Lindquist E."/>
            <person name="Pereda V."/>
            <person name="Salamov A."/>
            <person name="Shapiro H.J."/>
            <person name="Wuyts J."/>
            <person name="Blaudez D."/>
            <person name="Buee M."/>
            <person name="Brokstein P."/>
            <person name="Canbaeck B."/>
            <person name="Cohen D."/>
            <person name="Courty P.E."/>
            <person name="Coutinho P.M."/>
            <person name="Delaruelle C."/>
            <person name="Detter J.C."/>
            <person name="Deveau A."/>
            <person name="DiFazio S."/>
            <person name="Duplessis S."/>
            <person name="Fraissinet-Tachet L."/>
            <person name="Lucic E."/>
            <person name="Frey-Klett P."/>
            <person name="Fourrey C."/>
            <person name="Feussner I."/>
            <person name="Gay G."/>
            <person name="Grimwood J."/>
            <person name="Hoegger P.J."/>
            <person name="Jain P."/>
            <person name="Kilaru S."/>
            <person name="Labbe J."/>
            <person name="Lin Y.C."/>
            <person name="Legue V."/>
            <person name="Le Tacon F."/>
            <person name="Marmeisse R."/>
            <person name="Melayah D."/>
            <person name="Montanini B."/>
            <person name="Muratet M."/>
            <person name="Nehls U."/>
            <person name="Niculita-Hirzel H."/>
            <person name="Oudot-Le Secq M.P."/>
            <person name="Peter M."/>
            <person name="Quesneville H."/>
            <person name="Rajashekar B."/>
            <person name="Reich M."/>
            <person name="Rouhier N."/>
            <person name="Schmutz J."/>
            <person name="Yin T."/>
            <person name="Chalot M."/>
            <person name="Henrissat B."/>
            <person name="Kuees U."/>
            <person name="Lucas S."/>
            <person name="Van de Peer Y."/>
            <person name="Podila G.K."/>
            <person name="Polle A."/>
            <person name="Pukkila P.J."/>
            <person name="Richardson P.M."/>
            <person name="Rouze P."/>
            <person name="Sanders I.R."/>
            <person name="Stajich J.E."/>
            <person name="Tunlid A."/>
            <person name="Tuskan G."/>
            <person name="Grigoriev I.V."/>
        </authorList>
    </citation>
    <scope>NUCLEOTIDE SEQUENCE [LARGE SCALE GENOMIC DNA]</scope>
    <source>
        <strain evidence="3">S238N-H82 / ATCC MYA-4686</strain>
    </source>
</reference>
<dbReference type="RefSeq" id="XP_001883025.1">
    <property type="nucleotide sequence ID" value="XM_001882990.1"/>
</dbReference>
<sequence>MGKMTMPSTQSYVFEWFFGSRHDKKPEPAATTPPTAPEQMPSVRRNVCVNHALPAMEADHYGESRVCYVGKK</sequence>
<feature type="region of interest" description="Disordered" evidence="1">
    <location>
        <begin position="23"/>
        <end position="43"/>
    </location>
</feature>